<dbReference type="InterPro" id="IPR005516">
    <property type="entry name" value="Remorin_C"/>
</dbReference>
<dbReference type="EMBL" id="SWLB01000027">
    <property type="protein sequence ID" value="KAF3321065.1"/>
    <property type="molecule type" value="Genomic_DNA"/>
</dbReference>
<feature type="compositionally biased region" description="Basic and acidic residues" evidence="2">
    <location>
        <begin position="353"/>
        <end position="375"/>
    </location>
</feature>
<evidence type="ECO:0000256" key="1">
    <source>
        <dbReference type="ARBA" id="ARBA00005711"/>
    </source>
</evidence>
<dbReference type="Proteomes" id="UP000623129">
    <property type="component" value="Unassembled WGS sequence"/>
</dbReference>
<feature type="domain" description="Remorin C-terminal" evidence="3">
    <location>
        <begin position="370"/>
        <end position="474"/>
    </location>
</feature>
<sequence length="488" mass="53784">MEYERIHKPLPYQGSGFSVSPRKLRSMLLGLEKRNKEEGGEQPVTTDQEIIHSKEVPQSDNRRASRVDCQYMECSTSVSVSNSTSSGSQQLTKVGPTHHEDSFDSDSVSFGGFEFQKQGTTHALPTQRFTMVHSFLSPFSKPAPSKWDDAEKWISSPNLNVKGNGKTNSKVGLVVNKVVVVNRKKVDMSKVKKVGVITGSGFGLGKAKRKGLTWVDEPFGLMDFGVEEGAFGAAEPVVDSAVTGNRNSLPATNYLKPISGAPLVSEVRSVSMRDIGTEMTPIASQEPSRTATPLRANTPNGNSTSSRTPSPSENPATPAGAVLEVESQVKTMREIMELSEQLGKTNITAWASREAREDNRTGDQSSKIDSETRAVDWEEAEKSKNLSRFQRDEARIQAWENHQKAKIEAEMQKIEVNLEKIRAHTQKKLMNKLAAATHKASEKRAAAEAKQHKEATRTAKKADYIRQTGHVPDKLFSCWSSCFGNYVK</sequence>
<feature type="compositionally biased region" description="Low complexity" evidence="2">
    <location>
        <begin position="79"/>
        <end position="88"/>
    </location>
</feature>
<evidence type="ECO:0000313" key="4">
    <source>
        <dbReference type="EMBL" id="KAF3321065.1"/>
    </source>
</evidence>
<feature type="compositionally biased region" description="Polar residues" evidence="2">
    <location>
        <begin position="282"/>
        <end position="315"/>
    </location>
</feature>
<gene>
    <name evidence="4" type="ORF">FCM35_KLT14318</name>
</gene>
<dbReference type="Pfam" id="PF03763">
    <property type="entry name" value="Remorin_C"/>
    <property type="match status" value="1"/>
</dbReference>
<evidence type="ECO:0000313" key="5">
    <source>
        <dbReference type="Proteomes" id="UP000623129"/>
    </source>
</evidence>
<feature type="region of interest" description="Disordered" evidence="2">
    <location>
        <begin position="278"/>
        <end position="321"/>
    </location>
</feature>
<accession>A0A833QB66</accession>
<dbReference type="AlphaFoldDB" id="A0A833QB66"/>
<dbReference type="PANTHER" id="PTHR31471:SF18">
    <property type="entry name" value="OS03G0120200 PROTEIN"/>
    <property type="match status" value="1"/>
</dbReference>
<evidence type="ECO:0000256" key="2">
    <source>
        <dbReference type="SAM" id="MobiDB-lite"/>
    </source>
</evidence>
<proteinExistence type="inferred from homology"/>
<name>A0A833QB66_9POAL</name>
<keyword evidence="5" id="KW-1185">Reference proteome</keyword>
<protein>
    <submittedName>
        <fullName evidence="4">Remorin, C-terminal region</fullName>
    </submittedName>
</protein>
<comment type="similarity">
    <text evidence="1">Belongs to the remorin family.</text>
</comment>
<organism evidence="4 5">
    <name type="scientific">Carex littledalei</name>
    <dbReference type="NCBI Taxonomy" id="544730"/>
    <lineage>
        <taxon>Eukaryota</taxon>
        <taxon>Viridiplantae</taxon>
        <taxon>Streptophyta</taxon>
        <taxon>Embryophyta</taxon>
        <taxon>Tracheophyta</taxon>
        <taxon>Spermatophyta</taxon>
        <taxon>Magnoliopsida</taxon>
        <taxon>Liliopsida</taxon>
        <taxon>Poales</taxon>
        <taxon>Cyperaceae</taxon>
        <taxon>Cyperoideae</taxon>
        <taxon>Cariceae</taxon>
        <taxon>Carex</taxon>
        <taxon>Carex subgen. Euthyceras</taxon>
    </lineage>
</organism>
<feature type="compositionally biased region" description="Basic and acidic residues" evidence="2">
    <location>
        <begin position="49"/>
        <end position="64"/>
    </location>
</feature>
<feature type="region of interest" description="Disordered" evidence="2">
    <location>
        <begin position="30"/>
        <end position="64"/>
    </location>
</feature>
<evidence type="ECO:0000259" key="3">
    <source>
        <dbReference type="Pfam" id="PF03763"/>
    </source>
</evidence>
<feature type="region of interest" description="Disordered" evidence="2">
    <location>
        <begin position="349"/>
        <end position="375"/>
    </location>
</feature>
<feature type="region of interest" description="Disordered" evidence="2">
    <location>
        <begin position="79"/>
        <end position="103"/>
    </location>
</feature>
<dbReference type="PANTHER" id="PTHR31471">
    <property type="entry name" value="OS02G0116800 PROTEIN"/>
    <property type="match status" value="1"/>
</dbReference>
<reference evidence="4" key="1">
    <citation type="submission" date="2020-01" db="EMBL/GenBank/DDBJ databases">
        <title>Genome sequence of Kobresia littledalei, the first chromosome-level genome in the family Cyperaceae.</title>
        <authorList>
            <person name="Qu G."/>
        </authorList>
    </citation>
    <scope>NUCLEOTIDE SEQUENCE</scope>
    <source>
        <strain evidence="4">C.B.Clarke</strain>
        <tissue evidence="4">Leaf</tissue>
    </source>
</reference>
<dbReference type="OrthoDB" id="1900877at2759"/>
<comment type="caution">
    <text evidence="4">The sequence shown here is derived from an EMBL/GenBank/DDBJ whole genome shotgun (WGS) entry which is preliminary data.</text>
</comment>